<dbReference type="AlphaFoldDB" id="A0A2S7VF01"/>
<evidence type="ECO:0000313" key="8">
    <source>
        <dbReference type="Proteomes" id="UP000238707"/>
    </source>
</evidence>
<sequence>MNSPLRLSLADKTKSVQRQCERFLNTQVAGHQPADYHLKTGGSRTRMNICIDASLSLGLSDSDAVRLSASIELMHNASLVHDDIQDHDPMRRGMETVWSKFGHNVAICTGDYLITKAFGSLASVSCSGALPLLLEEMQQAVSETIYGQLEDLITKEVKSAKQYEQIAAKKAGPLLYLPLVLPLVASNETVSVSIAKRSATNFAVAYQILDDLSDSVDDGSKSRPNLLNFYKQHNDPSTAYKLTVQRARYLLKSCERDFGKLPNDCAAGFLNKTVYLLGELERHTHESSNQ</sequence>
<evidence type="ECO:0000313" key="7">
    <source>
        <dbReference type="EMBL" id="PQJ60774.1"/>
    </source>
</evidence>
<dbReference type="GO" id="GO:0008299">
    <property type="term" value="P:isoprenoid biosynthetic process"/>
    <property type="evidence" value="ECO:0007669"/>
    <property type="project" value="InterPro"/>
</dbReference>
<comment type="caution">
    <text evidence="7">The sequence shown here is derived from an EMBL/GenBank/DDBJ whole genome shotgun (WGS) entry which is preliminary data.</text>
</comment>
<dbReference type="InterPro" id="IPR033749">
    <property type="entry name" value="Polyprenyl_synt_CS"/>
</dbReference>
<gene>
    <name evidence="7" type="ORF">BTO10_15670</name>
</gene>
<reference evidence="7 8" key="1">
    <citation type="submission" date="2016-12" db="EMBL/GenBank/DDBJ databases">
        <title>Diversity of luminous bacteria.</title>
        <authorList>
            <person name="Yoshizawa S."/>
            <person name="Kogure K."/>
        </authorList>
    </citation>
    <scope>NUCLEOTIDE SEQUENCE [LARGE SCALE GENOMIC DNA]</scope>
    <source>
        <strain evidence="7 8">LC2-408</strain>
    </source>
</reference>
<dbReference type="Pfam" id="PF00348">
    <property type="entry name" value="polyprenyl_synt"/>
    <property type="match status" value="1"/>
</dbReference>
<evidence type="ECO:0000256" key="2">
    <source>
        <dbReference type="ARBA" id="ARBA00006706"/>
    </source>
</evidence>
<dbReference type="PANTHER" id="PTHR12001">
    <property type="entry name" value="GERANYLGERANYL PYROPHOSPHATE SYNTHASE"/>
    <property type="match status" value="1"/>
</dbReference>
<dbReference type="PROSITE" id="PS00723">
    <property type="entry name" value="POLYPRENYL_SYNTHASE_1"/>
    <property type="match status" value="1"/>
</dbReference>
<dbReference type="SUPFAM" id="SSF48576">
    <property type="entry name" value="Terpenoid synthases"/>
    <property type="match status" value="1"/>
</dbReference>
<organism evidence="7 8">
    <name type="scientific">Vibrio chagasii</name>
    <dbReference type="NCBI Taxonomy" id="170679"/>
    <lineage>
        <taxon>Bacteria</taxon>
        <taxon>Pseudomonadati</taxon>
        <taxon>Pseudomonadota</taxon>
        <taxon>Gammaproteobacteria</taxon>
        <taxon>Vibrionales</taxon>
        <taxon>Vibrionaceae</taxon>
        <taxon>Vibrio</taxon>
    </lineage>
</organism>
<proteinExistence type="inferred from homology"/>
<keyword evidence="3 6" id="KW-0808">Transferase</keyword>
<evidence type="ECO:0000256" key="3">
    <source>
        <dbReference type="ARBA" id="ARBA00022679"/>
    </source>
</evidence>
<dbReference type="GO" id="GO:0004659">
    <property type="term" value="F:prenyltransferase activity"/>
    <property type="evidence" value="ECO:0007669"/>
    <property type="project" value="InterPro"/>
</dbReference>
<keyword evidence="8" id="KW-1185">Reference proteome</keyword>
<comment type="similarity">
    <text evidence="2 6">Belongs to the FPP/GGPP synthase family.</text>
</comment>
<protein>
    <submittedName>
        <fullName evidence="7">Polyprenyl synthetase</fullName>
    </submittedName>
</protein>
<dbReference type="InterPro" id="IPR008949">
    <property type="entry name" value="Isoprenoid_synthase_dom_sf"/>
</dbReference>
<keyword evidence="4" id="KW-0479">Metal-binding</keyword>
<evidence type="ECO:0000256" key="1">
    <source>
        <dbReference type="ARBA" id="ARBA00001946"/>
    </source>
</evidence>
<dbReference type="Gene3D" id="1.10.600.10">
    <property type="entry name" value="Farnesyl Diphosphate Synthase"/>
    <property type="match status" value="1"/>
</dbReference>
<dbReference type="SFLD" id="SFLDS00005">
    <property type="entry name" value="Isoprenoid_Synthase_Type_I"/>
    <property type="match status" value="1"/>
</dbReference>
<evidence type="ECO:0000256" key="6">
    <source>
        <dbReference type="RuleBase" id="RU004466"/>
    </source>
</evidence>
<name>A0A2S7VF01_9VIBR</name>
<dbReference type="RefSeq" id="WP_105025168.1">
    <property type="nucleotide sequence ID" value="NZ_MSCI01000002.1"/>
</dbReference>
<evidence type="ECO:0000256" key="4">
    <source>
        <dbReference type="ARBA" id="ARBA00022723"/>
    </source>
</evidence>
<dbReference type="Proteomes" id="UP000238707">
    <property type="component" value="Unassembled WGS sequence"/>
</dbReference>
<dbReference type="InterPro" id="IPR000092">
    <property type="entry name" value="Polyprenyl_synt"/>
</dbReference>
<dbReference type="PANTHER" id="PTHR12001:SF85">
    <property type="entry name" value="SHORT CHAIN ISOPRENYL DIPHOSPHATE SYNTHASE"/>
    <property type="match status" value="1"/>
</dbReference>
<comment type="cofactor">
    <cofactor evidence="1">
        <name>Mg(2+)</name>
        <dbReference type="ChEBI" id="CHEBI:18420"/>
    </cofactor>
</comment>
<dbReference type="GO" id="GO:0046872">
    <property type="term" value="F:metal ion binding"/>
    <property type="evidence" value="ECO:0007669"/>
    <property type="project" value="UniProtKB-KW"/>
</dbReference>
<keyword evidence="5" id="KW-0460">Magnesium</keyword>
<dbReference type="EMBL" id="MSCI01000002">
    <property type="protein sequence ID" value="PQJ60774.1"/>
    <property type="molecule type" value="Genomic_DNA"/>
</dbReference>
<accession>A0A2S7VF01</accession>
<evidence type="ECO:0000256" key="5">
    <source>
        <dbReference type="ARBA" id="ARBA00022842"/>
    </source>
</evidence>